<gene>
    <name evidence="5" type="primary">bfpF</name>
    <name evidence="5" type="ORF">NCTC8622_00065</name>
</gene>
<dbReference type="Proteomes" id="UP000254079">
    <property type="component" value="Unassembled WGS sequence"/>
</dbReference>
<comment type="similarity">
    <text evidence="1">Belongs to the GSP E family.</text>
</comment>
<reference evidence="5 6" key="1">
    <citation type="submission" date="2018-06" db="EMBL/GenBank/DDBJ databases">
        <authorList>
            <consortium name="Pathogen Informatics"/>
            <person name="Doyle S."/>
        </authorList>
    </citation>
    <scope>NUCLEOTIDE SEQUENCE [LARGE SCALE GENOMIC DNA]</scope>
    <source>
        <strain evidence="5 6">NCTC8622</strain>
    </source>
</reference>
<accession>A0A376TXB0</accession>
<dbReference type="EMBL" id="UGCP01000001">
    <property type="protein sequence ID" value="STI81141.1"/>
    <property type="molecule type" value="Genomic_DNA"/>
</dbReference>
<sequence>MQQDSDFFLRCDIMNVINELNFADLLISKDSYNFRFLEGQPYPICNVPDNYNAEVQEMVQELECIREAKGNEFFYLHLGVPYRVAVVQTISGSGFFLRKLKLPVPSLDSLGFSEPFLNTLKLMGKKRGLLLVSGATGSGKSTTIYALLTYYVQKYGDIAISIEDPPEVPVQGNYGDNQEGVWFQMDARELGGYENAMISAMRYNPRYIFLGEIRSAKTAKEAIRAAVNGHLVVSTIHGSSVQGAIYALQQIASAEGEADLVRSIIADGLLGIVHQELRFTENGQRSLSANILCNDGSASISSKIRSGKLELLSSEIEQQRIMLSHGKKLIS</sequence>
<dbReference type="InterPro" id="IPR027417">
    <property type="entry name" value="P-loop_NTPase"/>
</dbReference>
<evidence type="ECO:0000313" key="5">
    <source>
        <dbReference type="EMBL" id="STI81141.1"/>
    </source>
</evidence>
<evidence type="ECO:0000259" key="4">
    <source>
        <dbReference type="Pfam" id="PF00437"/>
    </source>
</evidence>
<name>A0A376TXB0_ECOLX</name>
<proteinExistence type="inferred from homology"/>
<evidence type="ECO:0000256" key="3">
    <source>
        <dbReference type="ARBA" id="ARBA00022840"/>
    </source>
</evidence>
<evidence type="ECO:0000256" key="1">
    <source>
        <dbReference type="ARBA" id="ARBA00006611"/>
    </source>
</evidence>
<dbReference type="GO" id="GO:0005886">
    <property type="term" value="C:plasma membrane"/>
    <property type="evidence" value="ECO:0007669"/>
    <property type="project" value="TreeGrafter"/>
</dbReference>
<dbReference type="GO" id="GO:0005524">
    <property type="term" value="F:ATP binding"/>
    <property type="evidence" value="ECO:0007669"/>
    <property type="project" value="UniProtKB-KW"/>
</dbReference>
<dbReference type="Pfam" id="PF00437">
    <property type="entry name" value="T2SSE"/>
    <property type="match status" value="1"/>
</dbReference>
<dbReference type="RefSeq" id="WP_027663116.1">
    <property type="nucleotide sequence ID" value="NZ_JASMUP010000060.1"/>
</dbReference>
<dbReference type="InterPro" id="IPR001482">
    <property type="entry name" value="T2SS/T4SS_dom"/>
</dbReference>
<dbReference type="SUPFAM" id="SSF52540">
    <property type="entry name" value="P-loop containing nucleoside triphosphate hydrolases"/>
    <property type="match status" value="1"/>
</dbReference>
<organism evidence="5 6">
    <name type="scientific">Escherichia coli</name>
    <dbReference type="NCBI Taxonomy" id="562"/>
    <lineage>
        <taxon>Bacteria</taxon>
        <taxon>Pseudomonadati</taxon>
        <taxon>Pseudomonadota</taxon>
        <taxon>Gammaproteobacteria</taxon>
        <taxon>Enterobacterales</taxon>
        <taxon>Enterobacteriaceae</taxon>
        <taxon>Escherichia</taxon>
    </lineage>
</organism>
<dbReference type="GO" id="GO:0016887">
    <property type="term" value="F:ATP hydrolysis activity"/>
    <property type="evidence" value="ECO:0007669"/>
    <property type="project" value="TreeGrafter"/>
</dbReference>
<evidence type="ECO:0000313" key="6">
    <source>
        <dbReference type="Proteomes" id="UP000254079"/>
    </source>
</evidence>
<evidence type="ECO:0000256" key="2">
    <source>
        <dbReference type="ARBA" id="ARBA00022741"/>
    </source>
</evidence>
<feature type="domain" description="Bacterial type II secretion system protein E" evidence="4">
    <location>
        <begin position="82"/>
        <end position="277"/>
    </location>
</feature>
<keyword evidence="2" id="KW-0547">Nucleotide-binding</keyword>
<dbReference type="PANTHER" id="PTHR30258">
    <property type="entry name" value="TYPE II SECRETION SYSTEM PROTEIN GSPE-RELATED"/>
    <property type="match status" value="1"/>
</dbReference>
<dbReference type="Gene3D" id="3.40.50.300">
    <property type="entry name" value="P-loop containing nucleotide triphosphate hydrolases"/>
    <property type="match status" value="1"/>
</dbReference>
<keyword evidence="3" id="KW-0067">ATP-binding</keyword>
<protein>
    <submittedName>
        <fullName evidence="5">Nucleotide binding protein</fullName>
    </submittedName>
</protein>
<dbReference type="PANTHER" id="PTHR30258:SF2">
    <property type="entry name" value="COMG OPERON PROTEIN 1"/>
    <property type="match status" value="1"/>
</dbReference>
<dbReference type="AlphaFoldDB" id="A0A376TXB0"/>